<proteinExistence type="predicted"/>
<dbReference type="RefSeq" id="WP_344329829.1">
    <property type="nucleotide sequence ID" value="NZ_BAAAKJ010000070.1"/>
</dbReference>
<keyword evidence="2" id="KW-1185">Reference proteome</keyword>
<name>A0ABN1XRQ9_9ACTN</name>
<organism evidence="1 2">
    <name type="scientific">Kitasatospora putterlickiae</name>
    <dbReference type="NCBI Taxonomy" id="221725"/>
    <lineage>
        <taxon>Bacteria</taxon>
        <taxon>Bacillati</taxon>
        <taxon>Actinomycetota</taxon>
        <taxon>Actinomycetes</taxon>
        <taxon>Kitasatosporales</taxon>
        <taxon>Streptomycetaceae</taxon>
        <taxon>Kitasatospora</taxon>
    </lineage>
</organism>
<protein>
    <recommendedName>
        <fullName evidence="3">Zinc-binding alcohol dehydrogenase family protein</fullName>
    </recommendedName>
</protein>
<comment type="caution">
    <text evidence="1">The sequence shown here is derived from an EMBL/GenBank/DDBJ whole genome shotgun (WGS) entry which is preliminary data.</text>
</comment>
<gene>
    <name evidence="1" type="ORF">GCM10009639_14980</name>
</gene>
<evidence type="ECO:0000313" key="2">
    <source>
        <dbReference type="Proteomes" id="UP001499863"/>
    </source>
</evidence>
<dbReference type="Gene3D" id="3.90.180.10">
    <property type="entry name" value="Medium-chain alcohol dehydrogenases, catalytic domain"/>
    <property type="match status" value="1"/>
</dbReference>
<reference evidence="1 2" key="1">
    <citation type="journal article" date="2019" name="Int. J. Syst. Evol. Microbiol.">
        <title>The Global Catalogue of Microorganisms (GCM) 10K type strain sequencing project: providing services to taxonomists for standard genome sequencing and annotation.</title>
        <authorList>
            <consortium name="The Broad Institute Genomics Platform"/>
            <consortium name="The Broad Institute Genome Sequencing Center for Infectious Disease"/>
            <person name="Wu L."/>
            <person name="Ma J."/>
        </authorList>
    </citation>
    <scope>NUCLEOTIDE SEQUENCE [LARGE SCALE GENOMIC DNA]</scope>
    <source>
        <strain evidence="1 2">JCM 12393</strain>
    </source>
</reference>
<evidence type="ECO:0008006" key="3">
    <source>
        <dbReference type="Google" id="ProtNLM"/>
    </source>
</evidence>
<sequence length="51" mass="5103">MDGERLGEVAAPVDKGVLTPRIAGVLPLAEGAAAHARLEAGGVRGKLLLSV</sequence>
<evidence type="ECO:0000313" key="1">
    <source>
        <dbReference type="EMBL" id="GAA1388454.1"/>
    </source>
</evidence>
<accession>A0ABN1XRQ9</accession>
<dbReference type="EMBL" id="BAAAKJ010000070">
    <property type="protein sequence ID" value="GAA1388454.1"/>
    <property type="molecule type" value="Genomic_DNA"/>
</dbReference>
<dbReference type="Proteomes" id="UP001499863">
    <property type="component" value="Unassembled WGS sequence"/>
</dbReference>
<dbReference type="Pfam" id="PF13602">
    <property type="entry name" value="ADH_zinc_N_2"/>
    <property type="match status" value="1"/>
</dbReference>